<reference evidence="1 2" key="1">
    <citation type="submission" date="2019-02" db="EMBL/GenBank/DDBJ databases">
        <title>Deep-cultivation of Planctomycetes and their phenomic and genomic characterization uncovers novel biology.</title>
        <authorList>
            <person name="Wiegand S."/>
            <person name="Jogler M."/>
            <person name="Boedeker C."/>
            <person name="Pinto D."/>
            <person name="Vollmers J."/>
            <person name="Rivas-Marin E."/>
            <person name="Kohn T."/>
            <person name="Peeters S.H."/>
            <person name="Heuer A."/>
            <person name="Rast P."/>
            <person name="Oberbeckmann S."/>
            <person name="Bunk B."/>
            <person name="Jeske O."/>
            <person name="Meyerdierks A."/>
            <person name="Storesund J.E."/>
            <person name="Kallscheuer N."/>
            <person name="Luecker S."/>
            <person name="Lage O.M."/>
            <person name="Pohl T."/>
            <person name="Merkel B.J."/>
            <person name="Hornburger P."/>
            <person name="Mueller R.-W."/>
            <person name="Bruemmer F."/>
            <person name="Labrenz M."/>
            <person name="Spormann A.M."/>
            <person name="Op Den Camp H."/>
            <person name="Overmann J."/>
            <person name="Amann R."/>
            <person name="Jetten M.S.M."/>
            <person name="Mascher T."/>
            <person name="Medema M.H."/>
            <person name="Devos D.P."/>
            <person name="Kaster A.-K."/>
            <person name="Ovreas L."/>
            <person name="Rohde M."/>
            <person name="Galperin M.Y."/>
            <person name="Jogler C."/>
        </authorList>
    </citation>
    <scope>NUCLEOTIDE SEQUENCE [LARGE SCALE GENOMIC DNA]</scope>
    <source>
        <strain evidence="1 2">Pla52n</strain>
    </source>
</reference>
<proteinExistence type="predicted"/>
<keyword evidence="2" id="KW-1185">Reference proteome</keyword>
<evidence type="ECO:0000313" key="2">
    <source>
        <dbReference type="Proteomes" id="UP000320176"/>
    </source>
</evidence>
<organism evidence="1 2">
    <name type="scientific">Stieleria varia</name>
    <dbReference type="NCBI Taxonomy" id="2528005"/>
    <lineage>
        <taxon>Bacteria</taxon>
        <taxon>Pseudomonadati</taxon>
        <taxon>Planctomycetota</taxon>
        <taxon>Planctomycetia</taxon>
        <taxon>Pirellulales</taxon>
        <taxon>Pirellulaceae</taxon>
        <taxon>Stieleria</taxon>
    </lineage>
</organism>
<evidence type="ECO:0000313" key="1">
    <source>
        <dbReference type="EMBL" id="TWU04304.1"/>
    </source>
</evidence>
<protein>
    <submittedName>
        <fullName evidence="1">Uncharacterized protein</fullName>
    </submittedName>
</protein>
<gene>
    <name evidence="1" type="ORF">Pla52n_23440</name>
</gene>
<dbReference type="EMBL" id="SJPN01000003">
    <property type="protein sequence ID" value="TWU04304.1"/>
    <property type="molecule type" value="Genomic_DNA"/>
</dbReference>
<comment type="caution">
    <text evidence="1">The sequence shown here is derived from an EMBL/GenBank/DDBJ whole genome shotgun (WGS) entry which is preliminary data.</text>
</comment>
<name>A0A5C6B1J9_9BACT</name>
<sequence>MGGLRKHVIAGKDSVLSCLEPIGEYRGSGRRDSIELFAILSSLDKTGKFVRPMIGWPVQSTGFVPDERYNGFRFRIDQAKQLRVSIANECRSFARAKDTWMTTKCYP</sequence>
<dbReference type="Proteomes" id="UP000320176">
    <property type="component" value="Unassembled WGS sequence"/>
</dbReference>
<accession>A0A5C6B1J9</accession>
<dbReference type="AlphaFoldDB" id="A0A5C6B1J9"/>